<accession>A0A3M5FMN0</accession>
<comment type="caution">
    <text evidence="2">The sequence shown here is derived from an EMBL/GenBank/DDBJ whole genome shotgun (WGS) entry which is preliminary data.</text>
</comment>
<evidence type="ECO:0000313" key="2">
    <source>
        <dbReference type="EMBL" id="RMS74810.1"/>
    </source>
</evidence>
<feature type="non-terminal residue" evidence="2">
    <location>
        <position position="1"/>
    </location>
</feature>
<evidence type="ECO:0000256" key="1">
    <source>
        <dbReference type="SAM" id="MobiDB-lite"/>
    </source>
</evidence>
<sequence length="53" mass="5824">KTDTPQKDEATKALQDNMTALKAAGADILPGKDQFQDGKLRRRAGFSKSDQFL</sequence>
<protein>
    <submittedName>
        <fullName evidence="2">Type III effector HopAH2</fullName>
    </submittedName>
</protein>
<dbReference type="AlphaFoldDB" id="A0A3M5FMN0"/>
<proteinExistence type="predicted"/>
<name>A0A3M5FMN0_PSESS</name>
<dbReference type="EMBL" id="RBSW01000322">
    <property type="protein sequence ID" value="RMS74810.1"/>
    <property type="molecule type" value="Genomic_DNA"/>
</dbReference>
<dbReference type="Proteomes" id="UP000270499">
    <property type="component" value="Unassembled WGS sequence"/>
</dbReference>
<reference evidence="2 3" key="1">
    <citation type="submission" date="2018-08" db="EMBL/GenBank/DDBJ databases">
        <title>Recombination of ecologically and evolutionarily significant loci maintains genetic cohesion in the Pseudomonas syringae species complex.</title>
        <authorList>
            <person name="Dillon M."/>
            <person name="Thakur S."/>
            <person name="Almeida R.N.D."/>
            <person name="Weir B.S."/>
            <person name="Guttman D.S."/>
        </authorList>
    </citation>
    <scope>NUCLEOTIDE SEQUENCE [LARGE SCALE GENOMIC DNA]</scope>
    <source>
        <strain evidence="2 3">ICMP 9421</strain>
    </source>
</reference>
<organism evidence="2 3">
    <name type="scientific">Pseudomonas savastanoi</name>
    <name type="common">Pseudomonas syringae pv. savastanoi</name>
    <dbReference type="NCBI Taxonomy" id="29438"/>
    <lineage>
        <taxon>Bacteria</taxon>
        <taxon>Pseudomonadati</taxon>
        <taxon>Pseudomonadota</taxon>
        <taxon>Gammaproteobacteria</taxon>
        <taxon>Pseudomonadales</taxon>
        <taxon>Pseudomonadaceae</taxon>
        <taxon>Pseudomonas</taxon>
    </lineage>
</organism>
<gene>
    <name evidence="2" type="ORF">ALP59_05513</name>
</gene>
<feature type="region of interest" description="Disordered" evidence="1">
    <location>
        <begin position="30"/>
        <end position="53"/>
    </location>
</feature>
<evidence type="ECO:0000313" key="3">
    <source>
        <dbReference type="Proteomes" id="UP000270499"/>
    </source>
</evidence>